<evidence type="ECO:0000313" key="3">
    <source>
        <dbReference type="Proteomes" id="UP000637359"/>
    </source>
</evidence>
<name>A0A923RIA5_9BACI</name>
<gene>
    <name evidence="2" type="ORF">H8S33_09510</name>
</gene>
<feature type="chain" id="PRO_5037526372" evidence="1">
    <location>
        <begin position="26"/>
        <end position="131"/>
    </location>
</feature>
<dbReference type="EMBL" id="JACOOL010000006">
    <property type="protein sequence ID" value="MBC5637041.1"/>
    <property type="molecule type" value="Genomic_DNA"/>
</dbReference>
<keyword evidence="3" id="KW-1185">Reference proteome</keyword>
<comment type="caution">
    <text evidence="2">The sequence shown here is derived from an EMBL/GenBank/DDBJ whole genome shotgun (WGS) entry which is preliminary data.</text>
</comment>
<organism evidence="2 3">
    <name type="scientific">Ornithinibacillus hominis</name>
    <dbReference type="NCBI Taxonomy" id="2763055"/>
    <lineage>
        <taxon>Bacteria</taxon>
        <taxon>Bacillati</taxon>
        <taxon>Bacillota</taxon>
        <taxon>Bacilli</taxon>
        <taxon>Bacillales</taxon>
        <taxon>Bacillaceae</taxon>
        <taxon>Ornithinibacillus</taxon>
    </lineage>
</organism>
<keyword evidence="1" id="KW-0732">Signal</keyword>
<accession>A0A923RIA5</accession>
<protein>
    <submittedName>
        <fullName evidence="2">Uncharacterized protein</fullName>
    </submittedName>
</protein>
<dbReference type="RefSeq" id="WP_186869757.1">
    <property type="nucleotide sequence ID" value="NZ_JACOOL010000006.1"/>
</dbReference>
<dbReference type="Proteomes" id="UP000637359">
    <property type="component" value="Unassembled WGS sequence"/>
</dbReference>
<feature type="signal peptide" evidence="1">
    <location>
        <begin position="1"/>
        <end position="25"/>
    </location>
</feature>
<reference evidence="2" key="1">
    <citation type="submission" date="2020-08" db="EMBL/GenBank/DDBJ databases">
        <title>Genome public.</title>
        <authorList>
            <person name="Liu C."/>
            <person name="Sun Q."/>
        </authorList>
    </citation>
    <scope>NUCLEOTIDE SEQUENCE</scope>
    <source>
        <strain evidence="2">BX22</strain>
    </source>
</reference>
<proteinExistence type="predicted"/>
<evidence type="ECO:0000313" key="2">
    <source>
        <dbReference type="EMBL" id="MBC5637041.1"/>
    </source>
</evidence>
<dbReference type="AlphaFoldDB" id="A0A923RIA5"/>
<sequence length="131" mass="14723">MKKMLLVSLLALGLVFMFNDVEISAAEMIDPNLDPDLIQVQTTVNLSPANFDGIAYKEYTLTVNTNYSGSSYFKIDFGNGTKKEGYGSYSKKFTNIWRTNSYRVYTTSAQASNVDYGPSPWFYGTARIAYK</sequence>
<evidence type="ECO:0000256" key="1">
    <source>
        <dbReference type="SAM" id="SignalP"/>
    </source>
</evidence>